<reference evidence="8 9" key="2">
    <citation type="submission" date="2024-11" db="EMBL/GenBank/DDBJ databases">
        <title>Using genomics to understand microbial adaptation to soil warming.</title>
        <authorList>
            <person name="Deangelis K.M. PhD."/>
        </authorList>
    </citation>
    <scope>NUCLEOTIDE SEQUENCE [LARGE SCALE GENOMIC DNA]</scope>
    <source>
        <strain evidence="8 9">GAS97</strain>
    </source>
</reference>
<organism evidence="8 9">
    <name type="scientific">Caballeronia udeis</name>
    <dbReference type="NCBI Taxonomy" id="1232866"/>
    <lineage>
        <taxon>Bacteria</taxon>
        <taxon>Pseudomonadati</taxon>
        <taxon>Pseudomonadota</taxon>
        <taxon>Betaproteobacteria</taxon>
        <taxon>Burkholderiales</taxon>
        <taxon>Burkholderiaceae</taxon>
        <taxon>Caballeronia</taxon>
    </lineage>
</organism>
<dbReference type="Proteomes" id="UP001620514">
    <property type="component" value="Unassembled WGS sequence"/>
</dbReference>
<proteinExistence type="inferred from homology"/>
<evidence type="ECO:0000256" key="4">
    <source>
        <dbReference type="ARBA" id="ARBA00021889"/>
    </source>
</evidence>
<evidence type="ECO:0000256" key="5">
    <source>
        <dbReference type="ARBA" id="ARBA00022448"/>
    </source>
</evidence>
<dbReference type="Gene3D" id="3.40.190.10">
    <property type="entry name" value="Periplasmic binding protein-like II"/>
    <property type="match status" value="2"/>
</dbReference>
<reference evidence="8 9" key="1">
    <citation type="submission" date="2024-10" db="EMBL/GenBank/DDBJ databases">
        <authorList>
            <person name="Deangelis K."/>
            <person name="Huntemann M."/>
            <person name="Clum A."/>
            <person name="Wang J."/>
            <person name="Palaniappan K."/>
            <person name="Ritter S."/>
            <person name="Chen I.-M."/>
            <person name="Stamatis D."/>
            <person name="Reddy T."/>
            <person name="O'Malley R."/>
            <person name="Daum C."/>
            <person name="Ng V."/>
            <person name="Ivanova N."/>
            <person name="Kyrpides N."/>
            <person name="Woyke T."/>
        </authorList>
    </citation>
    <scope>NUCLEOTIDE SEQUENCE [LARGE SCALE GENOMIC DNA]</scope>
    <source>
        <strain evidence="8 9">GAS97</strain>
    </source>
</reference>
<comment type="subunit">
    <text evidence="3">The complex is composed of two ATP-binding proteins (PstB), two transmembrane proteins (PstC and PstA) and a solute-binding protein (PstS).</text>
</comment>
<dbReference type="PANTHER" id="PTHR42996:SF1">
    <property type="entry name" value="PHOSPHATE-BINDING PROTEIN PSTS"/>
    <property type="match status" value="1"/>
</dbReference>
<dbReference type="SUPFAM" id="SSF53850">
    <property type="entry name" value="Periplasmic binding protein-like II"/>
    <property type="match status" value="1"/>
</dbReference>
<sequence length="412" mass="43354">MPQSLGEEGQAQPKSSMGVAAVNTKVQRTAVALISVLIPGTARDPWPVLRWIAVTCLLASQALAAQAAGGITGAGSSFFDPLVQKWAASYYGKTGQQVSFHPIGSGNGIDQLKAATVSFSASDMPLKPDELRASGLIQFPVAAGGLVPVVHLDGIAPGQLRLTGALLADIYIGKITAWNDPAIKAVNPGLALPDLKIVVIHRGDRSGSTFNWTSYLCAVSAQWREQVGSGLTVKWPVGLNASSSQIVATYVKRITGAIGYVELAYTGPAPFAYATVQNKTGAFVEPSAASFKAAVETVAWGRADDFYQLVTNPPGDRAWPIPGVVFILMRTDSKHKADANAALAFFRWALNEGREEAAAENYGTPPPDLVGKIEAYWAQNLPNGQVSEVAAGGSPKSLTSMVRVNRSLPPGF</sequence>
<comment type="function">
    <text evidence="1">Part of the ABC transporter complex PstSACB involved in phosphate import.</text>
</comment>
<name>A0ABW8MBU2_9BURK</name>
<evidence type="ECO:0000313" key="9">
    <source>
        <dbReference type="Proteomes" id="UP001620514"/>
    </source>
</evidence>
<gene>
    <name evidence="8" type="ORF">ABH943_001137</name>
</gene>
<keyword evidence="9" id="KW-1185">Reference proteome</keyword>
<dbReference type="CDD" id="cd13565">
    <property type="entry name" value="PBP2_PstS"/>
    <property type="match status" value="1"/>
</dbReference>
<evidence type="ECO:0000256" key="1">
    <source>
        <dbReference type="ARBA" id="ARBA00002841"/>
    </source>
</evidence>
<keyword evidence="6" id="KW-0592">Phosphate transport</keyword>
<dbReference type="PANTHER" id="PTHR42996">
    <property type="entry name" value="PHOSPHATE-BINDING PROTEIN PSTS"/>
    <property type="match status" value="1"/>
</dbReference>
<comment type="caution">
    <text evidence="8">The sequence shown here is derived from an EMBL/GenBank/DDBJ whole genome shotgun (WGS) entry which is preliminary data.</text>
</comment>
<evidence type="ECO:0000259" key="7">
    <source>
        <dbReference type="Pfam" id="PF12849"/>
    </source>
</evidence>
<evidence type="ECO:0000256" key="2">
    <source>
        <dbReference type="ARBA" id="ARBA00008725"/>
    </source>
</evidence>
<dbReference type="Pfam" id="PF12849">
    <property type="entry name" value="PBP_like_2"/>
    <property type="match status" value="1"/>
</dbReference>
<feature type="domain" description="PBP" evidence="7">
    <location>
        <begin position="64"/>
        <end position="350"/>
    </location>
</feature>
<dbReference type="InterPro" id="IPR005673">
    <property type="entry name" value="ABC_phos-bd_PstS"/>
</dbReference>
<comment type="similarity">
    <text evidence="2">Belongs to the PstS family.</text>
</comment>
<evidence type="ECO:0000256" key="3">
    <source>
        <dbReference type="ARBA" id="ARBA00011529"/>
    </source>
</evidence>
<keyword evidence="5" id="KW-0813">Transport</keyword>
<evidence type="ECO:0000313" key="8">
    <source>
        <dbReference type="EMBL" id="MFK4441126.1"/>
    </source>
</evidence>
<dbReference type="InterPro" id="IPR050962">
    <property type="entry name" value="Phosphate-bind_PstS"/>
</dbReference>
<accession>A0ABW8MBU2</accession>
<evidence type="ECO:0000256" key="6">
    <source>
        <dbReference type="ARBA" id="ARBA00022592"/>
    </source>
</evidence>
<dbReference type="NCBIfam" id="TIGR00975">
    <property type="entry name" value="3a0107s03"/>
    <property type="match status" value="1"/>
</dbReference>
<dbReference type="EMBL" id="JBIYDN010000003">
    <property type="protein sequence ID" value="MFK4441126.1"/>
    <property type="molecule type" value="Genomic_DNA"/>
</dbReference>
<dbReference type="InterPro" id="IPR024370">
    <property type="entry name" value="PBP_domain"/>
</dbReference>
<protein>
    <recommendedName>
        <fullName evidence="4">Phosphate-binding protein PstS</fullName>
    </recommendedName>
</protein>